<dbReference type="EMBL" id="AP018052">
    <property type="protein sequence ID" value="BAZ93713.1"/>
    <property type="molecule type" value="Genomic_DNA"/>
</dbReference>
<dbReference type="Proteomes" id="UP000218765">
    <property type="component" value="Chromosome"/>
</dbReference>
<dbReference type="PANTHER" id="PTHR30203:SF24">
    <property type="entry name" value="BLR4935 PROTEIN"/>
    <property type="match status" value="1"/>
</dbReference>
<name>A0A1Z4VQF2_9GAMM</name>
<dbReference type="OrthoDB" id="9772909at2"/>
<dbReference type="Pfam" id="PF02321">
    <property type="entry name" value="OEP"/>
    <property type="match status" value="2"/>
</dbReference>
<dbReference type="GO" id="GO:0015562">
    <property type="term" value="F:efflux transmembrane transporter activity"/>
    <property type="evidence" value="ECO:0007669"/>
    <property type="project" value="InterPro"/>
</dbReference>
<dbReference type="InterPro" id="IPR010131">
    <property type="entry name" value="MdtP/NodT-like"/>
</dbReference>
<dbReference type="SUPFAM" id="SSF56954">
    <property type="entry name" value="Outer membrane efflux proteins (OEP)"/>
    <property type="match status" value="1"/>
</dbReference>
<accession>A0A1Z4VQF2</accession>
<protein>
    <recommendedName>
        <fullName evidence="5">TolC family protein</fullName>
    </recommendedName>
</protein>
<organism evidence="3 4">
    <name type="scientific">Thiohalobacter thiocyanaticus</name>
    <dbReference type="NCBI Taxonomy" id="585455"/>
    <lineage>
        <taxon>Bacteria</taxon>
        <taxon>Pseudomonadati</taxon>
        <taxon>Pseudomonadota</taxon>
        <taxon>Gammaproteobacteria</taxon>
        <taxon>Thiohalobacterales</taxon>
        <taxon>Thiohalobacteraceae</taxon>
        <taxon>Thiohalobacter</taxon>
    </lineage>
</organism>
<evidence type="ECO:0000313" key="4">
    <source>
        <dbReference type="Proteomes" id="UP000218765"/>
    </source>
</evidence>
<feature type="chain" id="PRO_5012622383" description="TolC family protein" evidence="2">
    <location>
        <begin position="20"/>
        <end position="405"/>
    </location>
</feature>
<evidence type="ECO:0008006" key="5">
    <source>
        <dbReference type="Google" id="ProtNLM"/>
    </source>
</evidence>
<dbReference type="InterPro" id="IPR003423">
    <property type="entry name" value="OMP_efflux"/>
</dbReference>
<evidence type="ECO:0000256" key="1">
    <source>
        <dbReference type="ARBA" id="ARBA00007613"/>
    </source>
</evidence>
<evidence type="ECO:0000256" key="2">
    <source>
        <dbReference type="SAM" id="SignalP"/>
    </source>
</evidence>
<comment type="similarity">
    <text evidence="1">Belongs to the outer membrane factor (OMF) (TC 1.B.17) family.</text>
</comment>
<feature type="signal peptide" evidence="2">
    <location>
        <begin position="1"/>
        <end position="19"/>
    </location>
</feature>
<dbReference type="AlphaFoldDB" id="A0A1Z4VQF2"/>
<keyword evidence="2" id="KW-0732">Signal</keyword>
<proteinExistence type="inferred from homology"/>
<evidence type="ECO:0000313" key="3">
    <source>
        <dbReference type="EMBL" id="BAZ93713.1"/>
    </source>
</evidence>
<reference evidence="3 4" key="1">
    <citation type="submission" date="2017-05" db="EMBL/GenBank/DDBJ databases">
        <title>Thiocyanate degradation by Thiohalobacter thiocyanaticus FOKN1.</title>
        <authorList>
            <person name="Oshiki M."/>
            <person name="Fukushima T."/>
            <person name="Kawano S."/>
            <person name="Nakagawa J."/>
        </authorList>
    </citation>
    <scope>NUCLEOTIDE SEQUENCE [LARGE SCALE GENOMIC DNA]</scope>
    <source>
        <strain evidence="3 4">FOKN1</strain>
    </source>
</reference>
<sequence length="405" mass="45560">MYRAIGMLGLLLCAMTAAGQQGVLTEDAAIRIGLSRSAVDMRTAGDVRQAEGDLLSARTRPNPELSYERESLNNADDQVEHTLQLSQRFDVAGRRALQIRAADRHLEAAQYGTRAWRAELKRQIRERYFTTLYQQKRRTAYARTREDIRLLSNTLDRRRREGDVVLYDFQRVRSERAALKAEVSDTDVAFDSAWQRLMALLGGEAQGYAALAGKLVPEQTVPQTRLADALEAHPKLQRLRTQADAYALQRQAENRSLPDVTVGLGVRREDSDRGADNGLVLSASMPLPVFDRRQAGQARSHAREMLARSEYALARDEAMADLQRLWTRVTHYRDSAREFRAEAVQAAAELIEVAQAYYRAGEIGILELLDAYRGALEAELTALELEYKARLAHIELDYLTGGAEQ</sequence>
<dbReference type="Gene3D" id="1.20.1600.10">
    <property type="entry name" value="Outer membrane efflux proteins (OEP)"/>
    <property type="match status" value="1"/>
</dbReference>
<gene>
    <name evidence="3" type="ORF">FOKN1_1315</name>
</gene>
<dbReference type="KEGG" id="ttc:FOKN1_1315"/>
<dbReference type="RefSeq" id="WP_096365880.1">
    <property type="nucleotide sequence ID" value="NZ_AP018052.1"/>
</dbReference>
<dbReference type="PANTHER" id="PTHR30203">
    <property type="entry name" value="OUTER MEMBRANE CATION EFFLUX PROTEIN"/>
    <property type="match status" value="1"/>
</dbReference>
<keyword evidence="4" id="KW-1185">Reference proteome</keyword>